<feature type="compositionally biased region" description="Low complexity" evidence="1">
    <location>
        <begin position="5117"/>
        <end position="5155"/>
    </location>
</feature>
<feature type="compositionally biased region" description="Low complexity" evidence="1">
    <location>
        <begin position="4491"/>
        <end position="4530"/>
    </location>
</feature>
<evidence type="ECO:0000256" key="2">
    <source>
        <dbReference type="SAM" id="SignalP"/>
    </source>
</evidence>
<dbReference type="InterPro" id="IPR037524">
    <property type="entry name" value="PA14/GLEYA"/>
</dbReference>
<organism evidence="4 5">
    <name type="scientific">Neofusicoccum ribis</name>
    <dbReference type="NCBI Taxonomy" id="45134"/>
    <lineage>
        <taxon>Eukaryota</taxon>
        <taxon>Fungi</taxon>
        <taxon>Dikarya</taxon>
        <taxon>Ascomycota</taxon>
        <taxon>Pezizomycotina</taxon>
        <taxon>Dothideomycetes</taxon>
        <taxon>Dothideomycetes incertae sedis</taxon>
        <taxon>Botryosphaeriales</taxon>
        <taxon>Botryosphaeriaceae</taxon>
        <taxon>Neofusicoccum</taxon>
    </lineage>
</organism>
<feature type="compositionally biased region" description="Low complexity" evidence="1">
    <location>
        <begin position="4977"/>
        <end position="5000"/>
    </location>
</feature>
<feature type="region of interest" description="Disordered" evidence="1">
    <location>
        <begin position="3945"/>
        <end position="4115"/>
    </location>
</feature>
<feature type="compositionally biased region" description="Low complexity" evidence="1">
    <location>
        <begin position="5539"/>
        <end position="5561"/>
    </location>
</feature>
<protein>
    <recommendedName>
        <fullName evidence="3">PA14 domain-containing protein</fullName>
    </recommendedName>
</protein>
<feature type="compositionally biased region" description="Low complexity" evidence="1">
    <location>
        <begin position="4674"/>
        <end position="4694"/>
    </location>
</feature>
<feature type="compositionally biased region" description="Low complexity" evidence="1">
    <location>
        <begin position="5314"/>
        <end position="5498"/>
    </location>
</feature>
<dbReference type="PROSITE" id="PS51820">
    <property type="entry name" value="PA14"/>
    <property type="match status" value="1"/>
</dbReference>
<feature type="compositionally biased region" description="Low complexity" evidence="1">
    <location>
        <begin position="5812"/>
        <end position="5821"/>
    </location>
</feature>
<feature type="compositionally biased region" description="Low complexity" evidence="1">
    <location>
        <begin position="4288"/>
        <end position="4484"/>
    </location>
</feature>
<feature type="compositionally biased region" description="Polar residues" evidence="1">
    <location>
        <begin position="5296"/>
        <end position="5313"/>
    </location>
</feature>
<feature type="compositionally biased region" description="Low complexity" evidence="1">
    <location>
        <begin position="5270"/>
        <end position="5295"/>
    </location>
</feature>
<feature type="region of interest" description="Disordered" evidence="1">
    <location>
        <begin position="5812"/>
        <end position="5832"/>
    </location>
</feature>
<name>A0ABR3SCS3_9PEZI</name>
<sequence>MSLLGLVAGLLLPPAQGGILGRRQVRVHDPDCVVELDVGATVLEQPVAVRTSITDPTIITVGPGATLVVNNVPTYVDTIVTIISTVIGTRTHTYTINRSGSGITSTTIRTNRPGFPSSTTALVTLPYLGPSPTALIITSGSFSRPVFLTPASATAFSGPTAADTYTAGYGGSIVTTLTILPTGTATEATLIVETPTFTQTLSPNDIVTLTYLGPSPSVLIGTIGTNTRTLYLVPATVPFNTRSLASTFTIFAGYGGPTPTTLTVQPDDGVGTEIVETPTQTPAPTFTGSFGYSSSSAPGGVPTRSVVGLPAPTSLLATAGTLQQSLVLVPASETAYFGPLETVALTAGYDGPTTTTLTILPGPTDLAGTILVETPTGAFGSSSSFGPSSSFEPTPTSSFGINLSASISAGASSGLQLTYPYITGTVVTTITLPFDGVPYTVVLTPTDALFTGSLATTTYTIGYDGPTPTALTLLTSSGSLQEGLVVIETPTGFQSSPTGVSSSPSFSSSGVMSSELPGFISTFPYVGATTTETLTATVSGTPITFVITPSAALYSGVIDPYNSITAGYTGLTTQTLTLLPVSGTVATILVETPTGLSSSTGFASPTPSVSAPFSQYYIGGTSTINAIATYEGGLTSLLLGPTDTFFTGGLDPLTTFYAEYPGFTTESVTLLPTGTNSLGTLLIETPAALITSAPSALPALTQGYYGGSTTQTLYPTINGIPRTLYVIPLPYPTSSLGVVSSTLTAGYPGSTPRTITLAPTVSGGLGTILVETPQAALVSSSSALGGITRSYVGGSDTQVITPGISGLPGSEALTLTPAATIFTGPVDPSVTYTANYPGSTTQTITVLPGPLEIYGTVIIEIPATLPSVSAGITGPSASVGATVGLSLGLPYVGGTATQTISPSISGVPIGVDLTLTPVLTTYYTGPVSPTTWTVGFDGSVTVTITILPVGSNSVGTVVVETPTSIPSASSAGILSLPYIGATETQTITPIISGVPVTLGLVPTSTLFTGPLSTPPLTVGYPGSTTRLITIVPASGSPGFGTVVVQTPTYSLPPSSVSALPTGPATKPYLGGLFPTAITPVIDGVPLTLVLTPTTGSYAGPYATSALTLGYPGYTTATITILPTGSETLATLVVETPTGSASGLTSAPSPSETGLRTQGYLGGNGLVTITPTINGLPVPVYITPTDASFTGPYETFVPTIGYDGSTTATITLLPITAGGSGTLIVETPTNSFGSSASSSFPVIGLPSPTNFDRPYVYGTTTTFVSATLGGATFTFTLVPASTSYFGPVDPSLTFTVGYPGVTTQTITLVPTGTETQGTVLLETPTNSFSGLSSSATPSAAGINVPYLTGTSTVTVSATVSGVPVVYTLTPAVGQTAYTGLVDPFLTFTIPYDGPTVTTLTILPTDPLQPFGTAVVETPRFPSSSASSALPYFTTVTIGYGGSVVATFTILPSGTNIGTVLVETPFGLPSSSPTFGPSSASITSAPTGIPTLQYVGGSSIATLTVSAGITGAASVVVITPAPIPLFTGPIDPQTTLMAGYDGTAQITVTILPTGSQTAGTLLVETPTLITSASALTSTSALTSASALPTGIITRPYVGGSLIGPITALVGGSTGTPSAIFITPATALFTGPVNSETLTAGYPGSVIATITLLPLPGETEGTVVVETPTGLATSASSLVITRGYIGGADTQIITPSVTGAGLPGFVITPTVVTSTPAVNPTLTLTVGASVSATITLTLLPLAPGDLATLLVETPLTPLPTATHTSSLVGAGQPYIGDTTSGPVTASTGLGQLPSVLNLSPTSAFFTGPFESFTYVAPWTGTTTKTLILLPTASGTAGTILLETPASTLATGTSTSLPTAPAGQPYIGDTTSGPITASTGLGQLPSVLTLIPTSGVFTGPFESFIYTAPWTGTTTKTLVLLPTASGTAGTLLVEVPAFGTSSLLPTATAGRPYIGDTTIGVVTASAGLGALATPLSLTPATDASLTYAIDPLTTLTAGYPGFTPKTITLLPNPGATLATLLEETPTGFSSTPLPTSSFGRPYVGDTTSGVLLASPGIGAAPTSFNLVPATVPFTGALDPATTLTAELPAGSTPKTITLLPTDPSNTYGTLLIETPAGGSSSLLPTARSYLGDTTSGVISASASLGAAATPFTLFPATIPFTALLDPATTLTAQLPPGSTPKTITLFPNPGETYGTLLVETPAALTPSSTALESGRQYVGDVTAGILTVTPGATGLPITIPIFPASALFTGPVDPATTLFAGYPGTTPKTITLLPTAGGTLGTVVVETPTQSSTAPSASSTATIGREYIGDVTTGVITATPGGTGLPITIPISPASALFTGPIDPATTLYVGYPGTTPKTLTLLPTPGGTFGTVVIEIPQTSVAPTTSPAASLSAGRPYVGDTTTGVITATVGGLPTTIPVIPATEIFTGPVDPSTTLTAGYPGTTTQTITLLPTLGGTLGTVVVETPTQTSGAPTASPTATLGRPYVGDTTIGILTAVPGVSGLATTIPVYPVTQPFSGPVDPTTLTAGYPGTTIMTITLLPTAGGTLGTVVVETPAATSSSLATARPYLGDISNQVLTASVGNIAITTLTLTPATAALTNPVNPSITYTVPWAGASTQTLTLLPTQGETFATYLIETPVGAPTSATSSPGLSTSGRQYFGATVTATITATLGVSGLPTGLPTELALTPATASYTGPIDPVNTLYAPYSGTATLTLTVFPGPGETYATYLIETPAAQSSPSLSPSATGLPTGGRPYFGDTTTGTVTASTGPGAIPTSLFLTPTDVPFSGSVDPAVQYTAPWDGTSTKTLTLYPLTSGGAATLLIETPSAAISSTGFTNSASITPAPTGLPRRLYIGDTTTGFVTVLGPSGVPTTFEVEPYTAGSFTGPVDFTTLTAPYDGTTAKLVTLLPSTSGGLGTVILELPRSALATATPAPSSLPGLRPYYGDTTIATVTVSAAALTAPVVLTITPTDAAFTGLLDPTTLTTAYAGPTTKTLTLYPYGTLSLGTILLETPSATASSSAFPSASESPSGSASASASASPSSLASGVLYDGGDGTIETITATPVAGGQTAGPGITLTITPATAPWTGSVNPIGALTAPWTGSTVRTLTLHPTGTDTLATLLVEYPAVTSSPAIPTSSAAGILYNGDSTVATITVTPLAGGQLTGAVATLTITPAPSAATWTGAVNPTAVLTTTWTGSTTKTLTVWPTGSDSVATLVLELPAATPSAPFPSSSLALAVPYDGDTTTGPVTATPFVSGVSAGLPSTLLITPAATPFVGGVDPATTLFDSWTGLTTKTLTLHPTSGASLGTILIETPAGTASPTAPSLGRPYDGDFVTATITATASIGGVPSTLLLIPATSPFVGPVDPLTTFTAPYTGSTTKTLTLHPTSGQTFGTIVIETPATTPSPSAPVLGRPYVGDTITDTITATPSVGGTAVGAPSTLLITPAGTIYTGAIDPLTTLTAPWTGVSIKTLTLLPTSGQSLATLLIETPVATVSPPVSSVESLAATAPPSASSGVTGSPSASSPGVTASPSESSPLLGRPYIGDTTSGTVTATPAALLPGGSLGPIGNAVPSTFAITPATTAYNGLVDPATTLLAPWTGISTKTLTLLPTSGESLATILLETPLATPSPSVSSAALGRPYDGDTTSGLVTATPGGSLGPISNGVPSTFAITPAATPYSGLIDPATTLTAPWTGSTTKTLVLHPTGSESLGTYLVETPVATASPSPSLPVVGRPYFGDTTTDTIAATPFSLAQAGPIAGVPSTLIITPATTPFAGPLDPLITFTAPYTGSTTRTLTLFPTSGQTLGTLLVETPAAGSSSAAPSASASLTTVPSAAPSVPAFLYDGDTITATITATAGGSLGVTPGAAPSTLLLTPAPTPFSGAIDPATTLTAPWDGASTRTLTLHPTASGQTLGTLLVETPTATVSASSTGLLSSLSSLLFGTTTSESASSQTVAPGAPTDLGLSASNSLSASSVPSESSVPPASSLPAESSAPSASIPSGSASSPSAPSFSSESSASVPSQSSAPPSSVSAPSESLSSGLSVSTESSLSGPSSSLPTGSSASGIPSGAATDLGLSASLSGSASLTPSGSSVSTGSVSASSLNLSEGSGLPSSLSASVSEPSVASSIASSALSELSNSISAPSGVTSGSAPTGSATITNSAEASSLASSLASQLSNLPSGASSEASFLASQLSELASASSGVATGSVTSLDPALASSLAASLSGDLSTLPSSAAGSVLSQLSQLSSDLAAASSGVPSGASSVVPSESVSATGASSLAPSGPANLGSGSQSLASTSAASGVSASAQLSASVTAPTEASVSSSGLPSGASAPSSELPSGVSAPSASAPSGASASSGPSSEAPSGVSSASALTAASSVLSGASASSGIPSSVPAESSASSGAPSSVPSGVSAPASNLASGASAPSGVSSAPTESSAPSGAPSESLASGASGPSASAPTGASASSGAPSASAPASSIASGASASSGPASSNVPTDISAVSSGVPSGASASSGLPSGGSSASEPSGVSSSGASVSVSTEPSVSAPSASSQGGVIPSGNSALNSASGEASVSAASSISAASAAYSSYISSALSDLSLTNSADVSSALSSLNNNLPTSSAPGVSASVSASASGPGPSAPSASETGVSGSTAPAGSVSSGASASAPGSSVPESAAGTGAPSVNPSGTSGAPGSSGSAVVPSGPSNLASGSGATSALPSESAAGSSSTLSANPSNPASGSGAPSVGPSGSGASNTVVPSGPSNLASGSASPSQPTESGASLSSASGSPAASGSPSASGLPSGSAAPSGSAGSESISAPSGASASQPTEPSVSSTNAVSSGPAASSAPGQSSAPSSLPSGSVSGSGASAQPSASGPGQSAESAGSGVPTSGGPGTVLPSGAATNLGPGASGSQPASGAPTEASGSQPASGLPSGASSGSAGSAEPSVSGPSASGPGASGVSSGSVLPSSGQPTNSGSAASGSQPASVIPSESASGGSAQPSGSALPSSGQPSNAGSAVSGSQPASGQPSGSASPSLQPSASGSGESFQPGASASGSSGAPGSSALASGAASNLAPSASGSQPASGASSQSAPSGASGSAASGSQPASGLPTESAQPSASVTGGSGLPSGGVSSSGPAASGSQPGSSLASGSAQPSTSGPGSSGAPSGTVLPSGGATDLAPGASGSPSASGQPSGSASGPAESLSGSQPTGSASLPGSAQSGAPTTGGAGSSTPGASASISGANPSGSSPASGISSSQPGSPSSGIDLSASVIVVIPGNSNLGSGASQPTGSASAGPSGSLPAGSVSGTSGLEPSSSLPAGTTAGVSSGSPSLQGSSAGGPSASGAPSSGGLSASQPTDLSASSPGVSGPATSGPGSTSPGAVLSGANSNLGQGASASSAQSGLPSSLSGVSESGNPSSGVPSVSGVPSGGSSAPSASVPGASAPSDTGLSAGPSASGPSASGVNSGSPSSAGGSSASSPGDLSGSESPSAGLSISIGLSAGSPSSQASSGILPTVNSDLGLGASSQQSGSPSSLSLTGVSQSANPSGTVLPSTSGTASSPAVGSSSPGISGPSNTASSPGASTLLSTFTQTSGALAFTSTRTQILAGVPYTDVVVNVPAAVTSGGLQTYTQTSGNTGFTTTLSQSFFGLPATTYVVVNVPIFIPLSTVTQTSGALGFTSTRTQSLPEIGPYTDVVVNVPQGSPSVSLPTITQTSGNIAFTSTVPTLINGVPATLVVVNVPQGSPSASLPTITQTSGTVGFTSTVPTIVNGVPVTLVVVNLPQSVTPAPLSTITQTSGNVGFTSTVPTVVNGVPVTLVVVNVPSSASSPAGVPSQTSTSPGLTGSAPLSTFTQTFGVIAFTSTRTQLINGSPYTDIMVNIPQSTLSPSAPTATSNSALGSTGAQSSGSPESGVGSSSGVVSGANSNLGIQSTPTNLPTITQTSGSVPFTSTVLTYLSGTTSAVSAVLVNVPQTNAPASLPTITSGSITFTGLYQPSGFPPPPPITVVYVPTPTPVAPITITQTSGPVAFTSTTITSNSGVNSGLPYTAVIVNVPTPVANLATITSTSGSVAFTTTAVFPTYFNSIGLPFFAFTTQVVVYVPTPTSFVPIFTTTQTSGPTAFTSTGPAVNPTINGGQPYTQVVVNVPTPFAVTTTQTSGPLPYTLTNVAIDPTVNGGNPYTQVVVNVPTPFIFTTTQTSGTLPFTSTGLTSNPLVNGGLPYTQVVVNVPTPFAVTTTRTSGAVPFTSTGVAIDPLVNGGLPYTQVVVNVPTPFAVTTTQTSGALAFTSTGLAVNPSINGGNPYTQVVVNVPTPFGFTTTQTSGPVAFTTIFVTQNPAINGGLPYTEVLVNVPTPFGPVTTTQTSGALPFTTTIVTADPFGSVNGGRPYTAVVVNVPTPFAPVTTTQTSGAVPFTSTVLTSDPSGIVNGGRPYTAVVVNVPTPFAPVTTTQTSGAVPFTSTVVTFDPSGIINGGRPYTAVVVNVPTPFGPITTTQTSGIASFVTTVLTSNPSINNGQPFTEVIYNVPAPTVINPGNTALGGAQSTPGPIFTTTQTSGLVPFTTTLATTGADGIVTTEILVVVPTSAAASPTSSTSAVATFTSNICLPSAGAGTPQCVSALPSACQPVTVTNPSGNPFGFGNTASTIDYVGCQAALSGLGIAGAASCFASNFISNIGSGDPTHANFLGCLQNSLPTCSQCVDSIPPACQALSSLGGGSLLGSASLLACQTALGIYSTTVGLSCFASNFINSATGANILSCINQNIPVCNTNAATPTSLLAATTSVQCGTAVATSCVTALPSACNTLTSPGGSGPLSNFFGSAVNGANFAACQAALGVFGTVNAASCFSSNCVSSFTGSDIQSCLLANVGTCSNCVNSIPSACQVLANYGSGSALSAGLIGLCQTAIGLFGQLDAASCFDSTLTPQIGTSILSCLTPLVPTCSGGSNSPSPASPGPNALSTSYQQSGNVAFTTTVTTNPPGFALLTTYVLVNSPVVLPTSYQQSGNVAFTSTVTSNPVFGFGQGTTYVLVNTPAVFALSTTTQTGGAVGYTSTVLTDPPGFAPPTTIVVVNVALTMTRTSGNVAFTTTTFSTNLAGGPGSYVLVNVPQSGAIAPPGQSNIAPMQTPYPTITQTGGAVAYTSTLYTDPAGALGPGTYVVVNVPAATPVTYPMYTQTSGLVAYTSTLFTDPPGALGAGTYVVVNVPAATPAVTYPRYTQTSGLVPYTTTVFTDPPGALGAGTYVVVNVPAPTYPTITVTGGAVPFTTTLYTDPPGALGPATYVVVNVPTPTYPTITVTGGAVAFTTTAATDPAGALPSGTYVIVNVPAPTYPTLTVTGGAVAFTTTAATDPAGALPSGTYVIVNVPAQSHPTITQTGGNVAYTSTVFTDPPGALGAGTYVVVNVPTPALTVTRTSGSQTFYATSVSTAANGGTSNVAVITVPTAAPFKIAVTDFSQNFYGYLDVFDTPSSGTAHSCSPISDYTSASLFYIDPVSTRLVCASGAGTGGLLYSCQKRGQTDSPFLFDTLTASGNSNIDTTFWSDNTLHVTNPDTTQFLASLCNGNTLYLTGGIPTGCKQVVLSPVYSQINYLTTTITSGTGTAYTTTSAPAGNAVTQPGLVEVIVPSACGSPGIEYTNRPNPATVGSTTTDPYYQNFKPAVYNNPVSPYSTIRFSGVTDNIGIGIASPGVGQVYNSGNQAMAQSATIFRGYFYANVTGTWTFALRNPDDIGYAWIGPEAVSTWSNTNYKLVAGLNSPQASYQMTLAAGSLTPIRLIYADGIGSVSFTMRTIDPSGVIRDSTEGFFRQPECGPYPYSQWT</sequence>
<comment type="caution">
    <text evidence="4">The sequence shown here is derived from an EMBL/GenBank/DDBJ whole genome shotgun (WGS) entry which is preliminary data.</text>
</comment>
<dbReference type="InterPro" id="IPR018871">
    <property type="entry name" value="GLEYA_adhesin_domain"/>
</dbReference>
<feature type="compositionally biased region" description="Low complexity" evidence="1">
    <location>
        <begin position="5167"/>
        <end position="5194"/>
    </location>
</feature>
<evidence type="ECO:0000259" key="3">
    <source>
        <dbReference type="PROSITE" id="PS51820"/>
    </source>
</evidence>
<feature type="compositionally biased region" description="Low complexity" evidence="1">
    <location>
        <begin position="4704"/>
        <end position="4743"/>
    </location>
</feature>
<feature type="compositionally biased region" description="Polar residues" evidence="1">
    <location>
        <begin position="4744"/>
        <end position="4765"/>
    </location>
</feature>
<feature type="compositionally biased region" description="Low complexity" evidence="1">
    <location>
        <begin position="5505"/>
        <end position="5530"/>
    </location>
</feature>
<dbReference type="EMBL" id="JAJVDC020000251">
    <property type="protein sequence ID" value="KAL1616851.1"/>
    <property type="molecule type" value="Genomic_DNA"/>
</dbReference>
<feature type="signal peptide" evidence="2">
    <location>
        <begin position="1"/>
        <end position="17"/>
    </location>
</feature>
<dbReference type="Pfam" id="PF10528">
    <property type="entry name" value="GLEYA"/>
    <property type="match status" value="1"/>
</dbReference>
<proteinExistence type="predicted"/>
<feature type="region of interest" description="Disordered" evidence="1">
    <location>
        <begin position="4249"/>
        <end position="4558"/>
    </location>
</feature>
<feature type="chain" id="PRO_5045404534" description="PA14 domain-containing protein" evidence="2">
    <location>
        <begin position="18"/>
        <end position="7798"/>
    </location>
</feature>
<gene>
    <name evidence="4" type="ORF">SLS56_011243</name>
</gene>
<feature type="region of interest" description="Disordered" evidence="1">
    <location>
        <begin position="4136"/>
        <end position="4156"/>
    </location>
</feature>
<feature type="compositionally biased region" description="Low complexity" evidence="1">
    <location>
        <begin position="4594"/>
        <end position="4666"/>
    </location>
</feature>
<evidence type="ECO:0000313" key="5">
    <source>
        <dbReference type="Proteomes" id="UP001521116"/>
    </source>
</evidence>
<keyword evidence="5" id="KW-1185">Reference proteome</keyword>
<feature type="region of interest" description="Disordered" evidence="1">
    <location>
        <begin position="5872"/>
        <end position="5906"/>
    </location>
</feature>
<feature type="compositionally biased region" description="Low complexity" evidence="1">
    <location>
        <begin position="5872"/>
        <end position="5884"/>
    </location>
</feature>
<feature type="compositionally biased region" description="Polar residues" evidence="1">
    <location>
        <begin position="5822"/>
        <end position="5832"/>
    </location>
</feature>
<dbReference type="Proteomes" id="UP001521116">
    <property type="component" value="Unassembled WGS sequence"/>
</dbReference>
<feature type="compositionally biased region" description="Low complexity" evidence="1">
    <location>
        <begin position="4825"/>
        <end position="4876"/>
    </location>
</feature>
<evidence type="ECO:0000256" key="1">
    <source>
        <dbReference type="SAM" id="MobiDB-lite"/>
    </source>
</evidence>
<accession>A0ABR3SCS3</accession>
<feature type="region of interest" description="Disordered" evidence="1">
    <location>
        <begin position="3015"/>
        <end position="3038"/>
    </location>
</feature>
<feature type="region of interest" description="Disordered" evidence="1">
    <location>
        <begin position="4594"/>
        <end position="5567"/>
    </location>
</feature>
<feature type="compositionally biased region" description="Polar residues" evidence="1">
    <location>
        <begin position="4814"/>
        <end position="4824"/>
    </location>
</feature>
<feature type="region of interest" description="Disordered" evidence="1">
    <location>
        <begin position="3503"/>
        <end position="3544"/>
    </location>
</feature>
<feature type="compositionally biased region" description="Low complexity" evidence="1">
    <location>
        <begin position="5007"/>
        <end position="5096"/>
    </location>
</feature>
<evidence type="ECO:0000313" key="4">
    <source>
        <dbReference type="EMBL" id="KAL1616851.1"/>
    </source>
</evidence>
<feature type="compositionally biased region" description="Low complexity" evidence="1">
    <location>
        <begin position="5892"/>
        <end position="5906"/>
    </location>
</feature>
<feature type="compositionally biased region" description="Low complexity" evidence="1">
    <location>
        <begin position="4883"/>
        <end position="4970"/>
    </location>
</feature>
<feature type="domain" description="PA14" evidence="3">
    <location>
        <begin position="7631"/>
        <end position="7783"/>
    </location>
</feature>
<feature type="compositionally biased region" description="Low complexity" evidence="1">
    <location>
        <begin position="3960"/>
        <end position="4115"/>
    </location>
</feature>
<feature type="compositionally biased region" description="Low complexity" evidence="1">
    <location>
        <begin position="4766"/>
        <end position="4813"/>
    </location>
</feature>
<feature type="compositionally biased region" description="Low complexity" evidence="1">
    <location>
        <begin position="4249"/>
        <end position="4268"/>
    </location>
</feature>
<feature type="compositionally biased region" description="Polar residues" evidence="1">
    <location>
        <begin position="4531"/>
        <end position="4555"/>
    </location>
</feature>
<reference evidence="4 5" key="1">
    <citation type="submission" date="2024-02" db="EMBL/GenBank/DDBJ databases">
        <title>De novo assembly and annotation of 12 fungi associated with fruit tree decline syndrome in Ontario, Canada.</title>
        <authorList>
            <person name="Sulman M."/>
            <person name="Ellouze W."/>
            <person name="Ilyukhin E."/>
        </authorList>
    </citation>
    <scope>NUCLEOTIDE SEQUENCE [LARGE SCALE GENOMIC DNA]</scope>
    <source>
        <strain evidence="4 5">M1-105</strain>
    </source>
</reference>
<keyword evidence="2" id="KW-0732">Signal</keyword>
<feature type="compositionally biased region" description="Polar residues" evidence="1">
    <location>
        <begin position="4141"/>
        <end position="4156"/>
    </location>
</feature>
<dbReference type="Gene3D" id="2.60.120.1560">
    <property type="match status" value="1"/>
</dbReference>
<feature type="compositionally biased region" description="Low complexity" evidence="1">
    <location>
        <begin position="5218"/>
        <end position="5253"/>
    </location>
</feature>
<feature type="compositionally biased region" description="Low complexity" evidence="1">
    <location>
        <begin position="3503"/>
        <end position="3530"/>
    </location>
</feature>